<sequence>MEEVPSFKTSIWQDIPEDDNAFVAKQSVCHGYDVFGDVLGNATFSEYLMMLFTGNKPSQEQVYLFDCMAVALGNAGPRDLAIRAAMNSGVGGAPAAANLMSFLSVAAGNYEGGHELHYLVSCFKQFHFQEEKWLEAFKNPNQSRLREDIWEKFEHPPGFLPHASKTSAITLKFMDLRGKSGSYPAVNWLHKYYPDFEEATGMAVSTNFVAAACFYELGFSPEQAELCSLIIRLPGAAVHSLEAKNQGWKQFPFFGKQTELTSDPGVVGPLPDVSEYLK</sequence>
<name>A0AA48KQS6_9ALTE</name>
<dbReference type="KEGG" id="pmaw:MACH26_23040"/>
<gene>
    <name evidence="1" type="ORF">MACH26_23040</name>
</gene>
<dbReference type="RefSeq" id="WP_338292784.1">
    <property type="nucleotide sequence ID" value="NZ_AP027272.1"/>
</dbReference>
<accession>A0AA48KQS6</accession>
<proteinExistence type="predicted"/>
<evidence type="ECO:0000313" key="1">
    <source>
        <dbReference type="EMBL" id="BDX06783.1"/>
    </source>
</evidence>
<reference evidence="1" key="1">
    <citation type="submission" date="2023-01" db="EMBL/GenBank/DDBJ databases">
        <title>Complete genome sequence of Planctobacterium marinum strain Dej080120_11.</title>
        <authorList>
            <person name="Ueki S."/>
            <person name="Maruyama F."/>
        </authorList>
    </citation>
    <scope>NUCLEOTIDE SEQUENCE</scope>
    <source>
        <strain evidence="1">Dej080120_11</strain>
    </source>
</reference>
<organism evidence="1 2">
    <name type="scientific">Planctobacterium marinum</name>
    <dbReference type="NCBI Taxonomy" id="1631968"/>
    <lineage>
        <taxon>Bacteria</taxon>
        <taxon>Pseudomonadati</taxon>
        <taxon>Pseudomonadota</taxon>
        <taxon>Gammaproteobacteria</taxon>
        <taxon>Alteromonadales</taxon>
        <taxon>Alteromonadaceae</taxon>
        <taxon>Planctobacterium</taxon>
    </lineage>
</organism>
<evidence type="ECO:0008006" key="3">
    <source>
        <dbReference type="Google" id="ProtNLM"/>
    </source>
</evidence>
<dbReference type="Proteomes" id="UP001333710">
    <property type="component" value="Chromosome"/>
</dbReference>
<keyword evidence="2" id="KW-1185">Reference proteome</keyword>
<dbReference type="EMBL" id="AP027272">
    <property type="protein sequence ID" value="BDX06783.1"/>
    <property type="molecule type" value="Genomic_DNA"/>
</dbReference>
<protein>
    <recommendedName>
        <fullName evidence="3">Citrate synthase</fullName>
    </recommendedName>
</protein>
<evidence type="ECO:0000313" key="2">
    <source>
        <dbReference type="Proteomes" id="UP001333710"/>
    </source>
</evidence>
<dbReference type="AlphaFoldDB" id="A0AA48KQS6"/>